<comment type="caution">
    <text evidence="2">The sequence shown here is derived from an EMBL/GenBank/DDBJ whole genome shotgun (WGS) entry which is preliminary data.</text>
</comment>
<dbReference type="OrthoDB" id="231241at2"/>
<accession>A0A4U0P670</accession>
<feature type="domain" description="Mannosylglycerate hydrolase MGH1-like glycoside hydrolase" evidence="1">
    <location>
        <begin position="518"/>
        <end position="836"/>
    </location>
</feature>
<organism evidence="2 3">
    <name type="scientific">Sphingobacterium olei</name>
    <dbReference type="NCBI Taxonomy" id="2571155"/>
    <lineage>
        <taxon>Bacteria</taxon>
        <taxon>Pseudomonadati</taxon>
        <taxon>Bacteroidota</taxon>
        <taxon>Sphingobacteriia</taxon>
        <taxon>Sphingobacteriales</taxon>
        <taxon>Sphingobacteriaceae</taxon>
        <taxon>Sphingobacterium</taxon>
    </lineage>
</organism>
<dbReference type="Gene3D" id="1.50.10.10">
    <property type="match status" value="1"/>
</dbReference>
<reference evidence="2 3" key="1">
    <citation type="submission" date="2019-04" db="EMBL/GenBank/DDBJ databases">
        <title>Sphingobacterium olei sp. nov., isolated from oil-contaminated soil.</title>
        <authorList>
            <person name="Liu B."/>
        </authorList>
    </citation>
    <scope>NUCLEOTIDE SEQUENCE [LARGE SCALE GENOMIC DNA]</scope>
    <source>
        <strain evidence="2 3">HAL-9</strain>
    </source>
</reference>
<evidence type="ECO:0000259" key="1">
    <source>
        <dbReference type="Pfam" id="PF22422"/>
    </source>
</evidence>
<dbReference type="Proteomes" id="UP000306808">
    <property type="component" value="Unassembled WGS sequence"/>
</dbReference>
<dbReference type="AlphaFoldDB" id="A0A4U0P670"/>
<dbReference type="EMBL" id="SUME01000001">
    <property type="protein sequence ID" value="TJZ62927.1"/>
    <property type="molecule type" value="Genomic_DNA"/>
</dbReference>
<keyword evidence="3" id="KW-1185">Reference proteome</keyword>
<dbReference type="InterPro" id="IPR012341">
    <property type="entry name" value="6hp_glycosidase-like_sf"/>
</dbReference>
<name>A0A4U0P670_9SPHI</name>
<sequence>MIINHTKKPKYILLATLLIAIVTNLIAQPSPSIYNKWELGFTSSLKNTHDMALPAWGPYSNKFNGISHIPTLNDGIRFDVIVQPSIYFRNITPLASTQRESGYHPWQASADLSYFSYRFQLEWKNRLYCDVSYSKVDEKSRLIRAAYVNNTTETKSMALNIFSSIMYPYNKRVTIVKPSGTHFEKASNYSSFTDSVVAFNYNLVYDGQLRGQIKDENAVSKTAIVIGKNHGERLSFQFANTRKLDEGVILLRYRSVDKSDAKISVKVNNQLTESIELKYAKEYTLAKVSVKNISDDGINLALKTLNAAKVALDGFMLLKESEVNEIEFHDDSLNRIPKEISSGIANTAVFKYDDIEEYYGLVWSDSLADRRTLFDDNPDTALLYFDHLVKKEHPAGQKSRIGGGNNHGYFENIFTAPIVVAPGQQVTRYAYVVYGSSDKEVIDKIKKLGANWQDAENTYRQQQSAVKEWSVNKAGIPYIFGQQLMAATTLTNVNYPTFAGNKFMKHTTPGKRWSAFYTWDAGFIGLGYTTLNLGRAVESLNAYTMDSAEQSAFLEHGTPLPIQAYLFNELWNITQNTEYLTYFYPRLKRYYDYLNGAESSSTRKLKSNLIQTWDIFYNSGGWDDYSPQVYMHRNKLTKTIAPTVNTSHQIRFAKLLKMAATQLGYHQDIKKYDKDIIMYGDALQRWAWDEASGYFGYVKHDNYGNPTGILKHASDLNFNMGIDGVSPLIAGICTPAQTKRILENIFTKGRLWTDHGITAIDQSAPYYNKDGYWNGRVWMPHQWFIWKIMLDANEPERAVQIAQTALDVWKRETANSYNCWENFSVETGNGGGWHQFGALSSPVLNWFTALYKPGTITHGFDIWPISQKFKPENDGLNGEFKLFAEQGNLTTSMLLCLDDEHEYEATCNGKRIDLTKILDGLYALKISLDKKDKGVFKLEVQKQSLNK</sequence>
<evidence type="ECO:0000313" key="3">
    <source>
        <dbReference type="Proteomes" id="UP000306808"/>
    </source>
</evidence>
<dbReference type="InterPro" id="IPR008928">
    <property type="entry name" value="6-hairpin_glycosidase_sf"/>
</dbReference>
<dbReference type="SUPFAM" id="SSF48208">
    <property type="entry name" value="Six-hairpin glycosidases"/>
    <property type="match status" value="1"/>
</dbReference>
<dbReference type="Pfam" id="PF22422">
    <property type="entry name" value="MGH1-like_GH"/>
    <property type="match status" value="1"/>
</dbReference>
<dbReference type="GO" id="GO:0005975">
    <property type="term" value="P:carbohydrate metabolic process"/>
    <property type="evidence" value="ECO:0007669"/>
    <property type="project" value="InterPro"/>
</dbReference>
<dbReference type="InterPro" id="IPR054491">
    <property type="entry name" value="MGH1-like_GH"/>
</dbReference>
<evidence type="ECO:0000313" key="2">
    <source>
        <dbReference type="EMBL" id="TJZ62927.1"/>
    </source>
</evidence>
<gene>
    <name evidence="2" type="ORF">FAZ15_01070</name>
</gene>
<dbReference type="RefSeq" id="WP_136899279.1">
    <property type="nucleotide sequence ID" value="NZ_SUME01000001.1"/>
</dbReference>
<protein>
    <recommendedName>
        <fullName evidence="1">Mannosylglycerate hydrolase MGH1-like glycoside hydrolase domain-containing protein</fullName>
    </recommendedName>
</protein>
<proteinExistence type="predicted"/>